<reference evidence="6" key="1">
    <citation type="submission" date="2022-12" db="EMBL/GenBank/DDBJ databases">
        <authorList>
            <person name="Alioto T."/>
            <person name="Alioto T."/>
            <person name="Gomez Garrido J."/>
        </authorList>
    </citation>
    <scope>NUCLEOTIDE SEQUENCE</scope>
</reference>
<evidence type="ECO:0000256" key="4">
    <source>
        <dbReference type="ARBA" id="ARBA00022777"/>
    </source>
</evidence>
<dbReference type="HAMAP" id="MF_00235">
    <property type="entry name" value="Adenylate_kinase_Adk"/>
    <property type="match status" value="1"/>
</dbReference>
<dbReference type="PRINTS" id="PR00094">
    <property type="entry name" value="ADENYLTKNASE"/>
</dbReference>
<name>A0AA35LD58_9SAUR</name>
<keyword evidence="3" id="KW-0547">Nucleotide-binding</keyword>
<sequence length="485" mass="55208">MDATKRPIHIPPQMGLYAEKHRLHQIMQEMLQGLLIHKPEEPLDFLIKQLKQDNYDVPKICILGPPASGKTTIAMWLCKQLGTARISPETLLTSAWSNLTDKVQEYQDTKQKIPDALWAELIVERLQIEDCIHSGWIMEALPQSRELARELLAMGIIPKHVVVLFAPDIVLIERNLGKRVDISTGEVYHTTFDWPTEDYIQQRLKVPHGISEVETARRILKYHQDYPGILQSFGSCMKLINADQPCADVFAQVFTHVQAPPRTLAPFSPRILLCGPPGSGKSMQASLLSRKYGIINVCCGQLLKEAVADETKLGELIKPYFDSGWPVADNIVVKMLSERLNRLDCHIRGWVLHGFPRDEDQAKLMQRANINPNRVFFLHITPESILERLCYRMLDPVTGERYHTLYQPAASKEASERLLIHPRDLEEAVKLKVDAYLRIAEGLETVLEDAIFINGDQDPQTVFEYIESYIVNPRPTTLGFPLQMV</sequence>
<evidence type="ECO:0000313" key="7">
    <source>
        <dbReference type="Proteomes" id="UP001178461"/>
    </source>
</evidence>
<dbReference type="CDD" id="cd01428">
    <property type="entry name" value="ADK"/>
    <property type="match status" value="2"/>
</dbReference>
<proteinExistence type="inferred from homology"/>
<dbReference type="PANTHER" id="PTHR23359">
    <property type="entry name" value="NUCLEOTIDE KINASE"/>
    <property type="match status" value="1"/>
</dbReference>
<accession>A0AA35LD58</accession>
<dbReference type="Gene3D" id="3.40.50.300">
    <property type="entry name" value="P-loop containing nucleotide triphosphate hydrolases"/>
    <property type="match status" value="2"/>
</dbReference>
<dbReference type="InterPro" id="IPR000850">
    <property type="entry name" value="Adenylat/UMP-CMP_kin"/>
</dbReference>
<keyword evidence="4 5" id="KW-0418">Kinase</keyword>
<dbReference type="CDD" id="cd22979">
    <property type="entry name" value="DD_AK8"/>
    <property type="match status" value="1"/>
</dbReference>
<dbReference type="Pfam" id="PF00406">
    <property type="entry name" value="ADK"/>
    <property type="match status" value="2"/>
</dbReference>
<evidence type="ECO:0000256" key="2">
    <source>
        <dbReference type="ARBA" id="ARBA00022679"/>
    </source>
</evidence>
<evidence type="ECO:0000256" key="3">
    <source>
        <dbReference type="ARBA" id="ARBA00022741"/>
    </source>
</evidence>
<gene>
    <name evidence="6" type="ORF">PODLI_1B025161</name>
</gene>
<dbReference type="Gene3D" id="1.20.890.10">
    <property type="entry name" value="cAMP-dependent protein kinase regulatory subunit, dimerization-anchoring domain"/>
    <property type="match status" value="1"/>
</dbReference>
<protein>
    <submittedName>
        <fullName evidence="6">Adenylate kinase 8</fullName>
    </submittedName>
</protein>
<evidence type="ECO:0000313" key="6">
    <source>
        <dbReference type="EMBL" id="CAI5794132.1"/>
    </source>
</evidence>
<dbReference type="SUPFAM" id="SSF57774">
    <property type="entry name" value="Microbial and mitochondrial ADK, insert 'zinc finger' domain"/>
    <property type="match status" value="1"/>
</dbReference>
<evidence type="ECO:0000256" key="1">
    <source>
        <dbReference type="ARBA" id="ARBA00007220"/>
    </source>
</evidence>
<keyword evidence="2 5" id="KW-0808">Transferase</keyword>
<dbReference type="AlphaFoldDB" id="A0AA35LD58"/>
<dbReference type="InterPro" id="IPR036193">
    <property type="entry name" value="ADK_active_lid_dom_sf"/>
</dbReference>
<dbReference type="SUPFAM" id="SSF47391">
    <property type="entry name" value="Dimerization-anchoring domain of cAMP-dependent PK regulatory subunit"/>
    <property type="match status" value="1"/>
</dbReference>
<dbReference type="GO" id="GO:0004017">
    <property type="term" value="F:AMP kinase activity"/>
    <property type="evidence" value="ECO:0007669"/>
    <property type="project" value="InterPro"/>
</dbReference>
<dbReference type="Proteomes" id="UP001178461">
    <property type="component" value="Chromosome Z"/>
</dbReference>
<comment type="similarity">
    <text evidence="1 5">Belongs to the adenylate kinase family.</text>
</comment>
<keyword evidence="7" id="KW-1185">Reference proteome</keyword>
<dbReference type="EMBL" id="OX395140">
    <property type="protein sequence ID" value="CAI5794132.1"/>
    <property type="molecule type" value="Genomic_DNA"/>
</dbReference>
<evidence type="ECO:0000256" key="5">
    <source>
        <dbReference type="RuleBase" id="RU003330"/>
    </source>
</evidence>
<dbReference type="GO" id="GO:0005524">
    <property type="term" value="F:ATP binding"/>
    <property type="evidence" value="ECO:0007669"/>
    <property type="project" value="InterPro"/>
</dbReference>
<dbReference type="InterPro" id="IPR027417">
    <property type="entry name" value="P-loop_NTPase"/>
</dbReference>
<organism evidence="6 7">
    <name type="scientific">Podarcis lilfordi</name>
    <name type="common">Lilford's wall lizard</name>
    <dbReference type="NCBI Taxonomy" id="74358"/>
    <lineage>
        <taxon>Eukaryota</taxon>
        <taxon>Metazoa</taxon>
        <taxon>Chordata</taxon>
        <taxon>Craniata</taxon>
        <taxon>Vertebrata</taxon>
        <taxon>Euteleostomi</taxon>
        <taxon>Lepidosauria</taxon>
        <taxon>Squamata</taxon>
        <taxon>Bifurcata</taxon>
        <taxon>Unidentata</taxon>
        <taxon>Episquamata</taxon>
        <taxon>Laterata</taxon>
        <taxon>Lacertibaenia</taxon>
        <taxon>Lacertidae</taxon>
        <taxon>Podarcis</taxon>
    </lineage>
</organism>
<dbReference type="SUPFAM" id="SSF52540">
    <property type="entry name" value="P-loop containing nucleoside triphosphate hydrolases"/>
    <property type="match status" value="2"/>
</dbReference>